<dbReference type="Gene3D" id="1.10.10.10">
    <property type="entry name" value="Winged helix-like DNA-binding domain superfamily/Winged helix DNA-binding domain"/>
    <property type="match status" value="1"/>
</dbReference>
<accession>A0ABX0TN58</accession>
<reference evidence="1 2" key="1">
    <citation type="submission" date="2020-03" db="EMBL/GenBank/DDBJ databases">
        <title>Genomic Encyclopedia of Type Strains, Phase III (KMG-III): the genomes of soil and plant-associated and newly described type strains.</title>
        <authorList>
            <person name="Whitman W."/>
        </authorList>
    </citation>
    <scope>NUCLEOTIDE SEQUENCE [LARGE SCALE GENOMIC DNA]</scope>
    <source>
        <strain evidence="1 2">CECT 8804</strain>
    </source>
</reference>
<evidence type="ECO:0000313" key="1">
    <source>
        <dbReference type="EMBL" id="NIJ06543.1"/>
    </source>
</evidence>
<organism evidence="1 2">
    <name type="scientific">Sphingomonas vulcanisoli</name>
    <dbReference type="NCBI Taxonomy" id="1658060"/>
    <lineage>
        <taxon>Bacteria</taxon>
        <taxon>Pseudomonadati</taxon>
        <taxon>Pseudomonadota</taxon>
        <taxon>Alphaproteobacteria</taxon>
        <taxon>Sphingomonadales</taxon>
        <taxon>Sphingomonadaceae</taxon>
        <taxon>Sphingomonas</taxon>
    </lineage>
</organism>
<comment type="caution">
    <text evidence="1">The sequence shown here is derived from an EMBL/GenBank/DDBJ whole genome shotgun (WGS) entry which is preliminary data.</text>
</comment>
<gene>
    <name evidence="1" type="ORF">FHS31_000125</name>
</gene>
<sequence>MEQKPTSRRPAPPLDGPALRGIALSYVGRYATTRAKLRTYLARKIQERGWQGDARPDLEALAEDFAALGYVDDRAFATARGAALTRRGYGERRIGQALQQAGIVAEDALPVREEAREQGFDAALRLARKRRIGPFATGTITPQDQQRGIAALVRAGHDFATARRIATARTPEELNEDG</sequence>
<dbReference type="Proteomes" id="UP000727456">
    <property type="component" value="Unassembled WGS sequence"/>
</dbReference>
<dbReference type="InterPro" id="IPR036388">
    <property type="entry name" value="WH-like_DNA-bd_sf"/>
</dbReference>
<protein>
    <submittedName>
        <fullName evidence="1">Regulatory protein</fullName>
    </submittedName>
</protein>
<name>A0ABX0TN58_9SPHN</name>
<dbReference type="EMBL" id="JAAOZC010000001">
    <property type="protein sequence ID" value="NIJ06543.1"/>
    <property type="molecule type" value="Genomic_DNA"/>
</dbReference>
<proteinExistence type="predicted"/>
<keyword evidence="2" id="KW-1185">Reference proteome</keyword>
<evidence type="ECO:0000313" key="2">
    <source>
        <dbReference type="Proteomes" id="UP000727456"/>
    </source>
</evidence>
<dbReference type="RefSeq" id="WP_167071043.1">
    <property type="nucleotide sequence ID" value="NZ_JAAOZC010000001.1"/>
</dbReference>